<gene>
    <name evidence="1" type="ORF">TWF970_004794</name>
</gene>
<dbReference type="AlphaFoldDB" id="A0A7C8VDT0"/>
<dbReference type="Proteomes" id="UP000474640">
    <property type="component" value="Unassembled WGS sequence"/>
</dbReference>
<evidence type="ECO:0000313" key="2">
    <source>
        <dbReference type="Proteomes" id="UP000474640"/>
    </source>
</evidence>
<evidence type="ECO:0000313" key="1">
    <source>
        <dbReference type="EMBL" id="KAF3277916.1"/>
    </source>
</evidence>
<protein>
    <submittedName>
        <fullName evidence="1">Uncharacterized protein</fullName>
    </submittedName>
</protein>
<accession>A0A7C8VDT0</accession>
<name>A0A7C8VDT0_ORBOL</name>
<reference evidence="1 2" key="1">
    <citation type="submission" date="2020-01" db="EMBL/GenBank/DDBJ databases">
        <authorList>
            <person name="Palmer J.M."/>
        </authorList>
    </citation>
    <scope>NUCLEOTIDE SEQUENCE [LARGE SCALE GENOMIC DNA]</scope>
    <source>
        <strain evidence="1 2">TWF970</strain>
    </source>
</reference>
<dbReference type="OrthoDB" id="10467305at2759"/>
<proteinExistence type="predicted"/>
<sequence length="105" mass="11996">MSRSYMLACYPWVEREIGCTNLKHSRRRGRNFDSNEHRLLDPSWSMELPVYSPLSSSITLGRRAVVDKRNIVSRTPQDTTSPPLSTSIRGLSFKSHNVKFINGSL</sequence>
<dbReference type="EMBL" id="JAABOJ010000026">
    <property type="protein sequence ID" value="KAF3277916.1"/>
    <property type="molecule type" value="Genomic_DNA"/>
</dbReference>
<comment type="caution">
    <text evidence="1">The sequence shown here is derived from an EMBL/GenBank/DDBJ whole genome shotgun (WGS) entry which is preliminary data.</text>
</comment>
<organism evidence="1 2">
    <name type="scientific">Orbilia oligospora</name>
    <name type="common">Nematode-trapping fungus</name>
    <name type="synonym">Arthrobotrys oligospora</name>
    <dbReference type="NCBI Taxonomy" id="2813651"/>
    <lineage>
        <taxon>Eukaryota</taxon>
        <taxon>Fungi</taxon>
        <taxon>Dikarya</taxon>
        <taxon>Ascomycota</taxon>
        <taxon>Pezizomycotina</taxon>
        <taxon>Orbiliomycetes</taxon>
        <taxon>Orbiliales</taxon>
        <taxon>Orbiliaceae</taxon>
        <taxon>Orbilia</taxon>
    </lineage>
</organism>